<dbReference type="OrthoDB" id="3045089at2759"/>
<dbReference type="AlphaFoldDB" id="A0A6A5TJ96"/>
<evidence type="ECO:0000313" key="3">
    <source>
        <dbReference type="EMBL" id="KAF1951732.1"/>
    </source>
</evidence>
<reference evidence="3" key="1">
    <citation type="journal article" date="2020" name="Stud. Mycol.">
        <title>101 Dothideomycetes genomes: a test case for predicting lifestyles and emergence of pathogens.</title>
        <authorList>
            <person name="Haridas S."/>
            <person name="Albert R."/>
            <person name="Binder M."/>
            <person name="Bloem J."/>
            <person name="Labutti K."/>
            <person name="Salamov A."/>
            <person name="Andreopoulos B."/>
            <person name="Baker S."/>
            <person name="Barry K."/>
            <person name="Bills G."/>
            <person name="Bluhm B."/>
            <person name="Cannon C."/>
            <person name="Castanera R."/>
            <person name="Culley D."/>
            <person name="Daum C."/>
            <person name="Ezra D."/>
            <person name="Gonzalez J."/>
            <person name="Henrissat B."/>
            <person name="Kuo A."/>
            <person name="Liang C."/>
            <person name="Lipzen A."/>
            <person name="Lutzoni F."/>
            <person name="Magnuson J."/>
            <person name="Mondo S."/>
            <person name="Nolan M."/>
            <person name="Ohm R."/>
            <person name="Pangilinan J."/>
            <person name="Park H.-J."/>
            <person name="Ramirez L."/>
            <person name="Alfaro M."/>
            <person name="Sun H."/>
            <person name="Tritt A."/>
            <person name="Yoshinaga Y."/>
            <person name="Zwiers L.-H."/>
            <person name="Turgeon B."/>
            <person name="Goodwin S."/>
            <person name="Spatafora J."/>
            <person name="Crous P."/>
            <person name="Grigoriev I."/>
        </authorList>
    </citation>
    <scope>NUCLEOTIDE SEQUENCE</scope>
    <source>
        <strain evidence="3">CBS 675.92</strain>
    </source>
</reference>
<feature type="region of interest" description="Disordered" evidence="2">
    <location>
        <begin position="650"/>
        <end position="692"/>
    </location>
</feature>
<keyword evidence="4" id="KW-1185">Reference proteome</keyword>
<evidence type="ECO:0000256" key="2">
    <source>
        <dbReference type="SAM" id="MobiDB-lite"/>
    </source>
</evidence>
<evidence type="ECO:0000313" key="4">
    <source>
        <dbReference type="Proteomes" id="UP000800035"/>
    </source>
</evidence>
<dbReference type="EMBL" id="ML977015">
    <property type="protein sequence ID" value="KAF1951732.1"/>
    <property type="molecule type" value="Genomic_DNA"/>
</dbReference>
<keyword evidence="1" id="KW-0175">Coiled coil</keyword>
<feature type="region of interest" description="Disordered" evidence="2">
    <location>
        <begin position="909"/>
        <end position="961"/>
    </location>
</feature>
<proteinExistence type="predicted"/>
<feature type="coiled-coil region" evidence="1">
    <location>
        <begin position="513"/>
        <end position="586"/>
    </location>
</feature>
<feature type="region of interest" description="Disordered" evidence="2">
    <location>
        <begin position="377"/>
        <end position="402"/>
    </location>
</feature>
<protein>
    <submittedName>
        <fullName evidence="3">Uncharacterized protein</fullName>
    </submittedName>
</protein>
<gene>
    <name evidence="3" type="ORF">CC80DRAFT_573813</name>
</gene>
<name>A0A6A5TJ96_9PLEO</name>
<feature type="compositionally biased region" description="Polar residues" evidence="2">
    <location>
        <begin position="930"/>
        <end position="943"/>
    </location>
</feature>
<feature type="compositionally biased region" description="Polar residues" evidence="2">
    <location>
        <begin position="116"/>
        <end position="126"/>
    </location>
</feature>
<accession>A0A6A5TJ96</accession>
<evidence type="ECO:0000256" key="1">
    <source>
        <dbReference type="SAM" id="Coils"/>
    </source>
</evidence>
<organism evidence="3 4">
    <name type="scientific">Byssothecium circinans</name>
    <dbReference type="NCBI Taxonomy" id="147558"/>
    <lineage>
        <taxon>Eukaryota</taxon>
        <taxon>Fungi</taxon>
        <taxon>Dikarya</taxon>
        <taxon>Ascomycota</taxon>
        <taxon>Pezizomycotina</taxon>
        <taxon>Dothideomycetes</taxon>
        <taxon>Pleosporomycetidae</taxon>
        <taxon>Pleosporales</taxon>
        <taxon>Massarineae</taxon>
        <taxon>Massarinaceae</taxon>
        <taxon>Byssothecium</taxon>
    </lineage>
</organism>
<feature type="compositionally biased region" description="Pro residues" evidence="2">
    <location>
        <begin position="379"/>
        <end position="402"/>
    </location>
</feature>
<dbReference type="Proteomes" id="UP000800035">
    <property type="component" value="Unassembled WGS sequence"/>
</dbReference>
<sequence>MLAILKVTVEQYTINSPNGDQAQANAPPPRTNGFRTLLENVIEANKTAVEKALKEEQHQPTEKRRNHDTDLQRWEADFQDTATWLHHLVFTPDMPQEYLRNKFLESHNPTVEDCNSDNVDSSTVANDSDSEQSQSSRDEKIIKWSEETEASIVAGRLLQSWTFLNFPQVQASKPFYALREEDRYQEASMKRLQDYAELNERRIAEQRSHGRPTASTDYTEEKQYDSLDTSSSEEEEYQSAEESTTLPDPDDFSRGRKTPQKRARADYRYMETSDDDEFPQRRQPGPHKESRKPNFGHSKPCCPPITKWRRERNPRDPQGFSYHQPIRNDNPFAAPAGTGPSSFNAPPMTAGYVPQYGTAPPSFDPYQQYIPYGSTQFPIPMPPPPRPLTPPPPPPPALPSPPPNVAKLNNDNIINRLESLLDEIAKQPATTKRDPKFDILEEQITGNIALMQEGISKDKEEIQTSKSIREAERLDRFEKILVKFGELQRKRHEESEAAWKAEKANSDAIAGQNAIEAQRLARLEIQAAEAAKEAAERALEITKERAAEPARKEAEFKAAEEKRKKEEEYERRIARYEEQFAAFTKKWEQVNEQPHNRFPVDMPLRRTCITEGERQIEISEFSKERMDPLIMPHTASGVFYQEELFDGSPDTLTDLRRPDFSANRRTNLGHPPGRERSFLRVKPSGSSQDAGQVSCGKMMLLPPNVDRSSIKTIKIQTTLDRNGIMTTFDGTFRDSGGALIRPGESSPAIIQSSIFWESPLLALGSELLGTLKDRGWKPFYVRKSDYGQTYFLGHEPIHVHFFCPEYLPQLKESKKYEPDEGVLIAKEIIEENALQEFGFPFTSTAGGVYTLDCRLAANDIEALIERSFMIREMNFRRQYRQLQWTACPSNSTDPDRQYARSIVSELTGAVSESEESNYPASTFADDELSSENSPVESSHTTLEADSGFASMDKGMDKAEEE</sequence>
<feature type="region of interest" description="Disordered" evidence="2">
    <location>
        <begin position="202"/>
        <end position="346"/>
    </location>
</feature>
<feature type="region of interest" description="Disordered" evidence="2">
    <location>
        <begin position="110"/>
        <end position="142"/>
    </location>
</feature>